<dbReference type="CDD" id="cd23994">
    <property type="entry name" value="Seipin_Sei1_like"/>
    <property type="match status" value="1"/>
</dbReference>
<keyword evidence="1" id="KW-0812">Transmembrane</keyword>
<dbReference type="AlphaFoldDB" id="A0A6C1DWS0"/>
<name>A0A6C1DWS0_SACPS</name>
<gene>
    <name evidence="2" type="primary">SEI1_1</name>
    <name evidence="2" type="ORF">GRS66_003708</name>
</gene>
<evidence type="ECO:0000313" key="2">
    <source>
        <dbReference type="EMBL" id="QID81335.1"/>
    </source>
</evidence>
<sequence>MKINVSRPLQFLQWSSYIVVAFLIQLLIILPLSILIYHDFYLRLLPADSSNVVPLNTFNILNGVQFGTKFFQSIKSIPVGTDLPQTIDNGLSQLIPMRDNMEYKLDLNLQLYCQSKTDHLNLDNLLIDVYRGPGPLLGAPGGSNSKDEKIFHTSRPIVCLALTDSMSPQEIEQLGPSRLDVYDEEWLNTIRIEDKISLESSYETISVFLKTEIAQRNLIIHPESGIKFRMNFEQGLRNLMLRKRFLSYIIGISIFHCIICVLFFITGCTAFIFVRKGQEKSKKHS</sequence>
<feature type="transmembrane region" description="Helical" evidence="1">
    <location>
        <begin position="245"/>
        <end position="274"/>
    </location>
</feature>
<dbReference type="Proteomes" id="UP000501346">
    <property type="component" value="Chromosome ScXII"/>
</dbReference>
<evidence type="ECO:0000313" key="3">
    <source>
        <dbReference type="Proteomes" id="UP000501346"/>
    </source>
</evidence>
<dbReference type="SMR" id="A0A6C1DWS0"/>
<keyword evidence="1" id="KW-0472">Membrane</keyword>
<organism evidence="2 3">
    <name type="scientific">Saccharomyces pastorianus</name>
    <name type="common">Lager yeast</name>
    <name type="synonym">Saccharomyces cerevisiae x Saccharomyces eubayanus</name>
    <dbReference type="NCBI Taxonomy" id="27292"/>
    <lineage>
        <taxon>Eukaryota</taxon>
        <taxon>Fungi</taxon>
        <taxon>Dikarya</taxon>
        <taxon>Ascomycota</taxon>
        <taxon>Saccharomycotina</taxon>
        <taxon>Saccharomycetes</taxon>
        <taxon>Saccharomycetales</taxon>
        <taxon>Saccharomycetaceae</taxon>
        <taxon>Saccharomyces</taxon>
    </lineage>
</organism>
<dbReference type="OrthoDB" id="4053690at2759"/>
<protein>
    <submittedName>
        <fullName evidence="2">Seipin</fullName>
    </submittedName>
</protein>
<keyword evidence="3" id="KW-1185">Reference proteome</keyword>
<reference evidence="2 3" key="1">
    <citation type="journal article" date="2019" name="BMC Genomics">
        <title>Chromosome level assembly and comparative genome analysis confirm lager-brewing yeasts originated from a single hybridization.</title>
        <authorList>
            <person name="Salazar A.N."/>
            <person name="Gorter de Vries A.R."/>
            <person name="van den Broek M."/>
            <person name="Brouwers N."/>
            <person name="de la Torre Cortes P."/>
            <person name="Kuijpers N.G.A."/>
            <person name="Daran J.G."/>
            <person name="Abeel T."/>
        </authorList>
    </citation>
    <scope>NUCLEOTIDE SEQUENCE [LARGE SCALE GENOMIC DNA]</scope>
    <source>
        <strain evidence="2 3">CBS 1483</strain>
    </source>
</reference>
<evidence type="ECO:0000256" key="1">
    <source>
        <dbReference type="SAM" id="Phobius"/>
    </source>
</evidence>
<feature type="transmembrane region" description="Helical" evidence="1">
    <location>
        <begin position="14"/>
        <end position="37"/>
    </location>
</feature>
<keyword evidence="1" id="KW-1133">Transmembrane helix</keyword>
<accession>A0A6C1DWS0</accession>
<proteinExistence type="predicted"/>
<dbReference type="EMBL" id="CP048993">
    <property type="protein sequence ID" value="QID81335.1"/>
    <property type="molecule type" value="Genomic_DNA"/>
</dbReference>